<dbReference type="GO" id="GO:0016874">
    <property type="term" value="F:ligase activity"/>
    <property type="evidence" value="ECO:0007669"/>
    <property type="project" value="UniProtKB-KW"/>
</dbReference>
<organism evidence="2 3">
    <name type="scientific">Microbacterium oleivorans</name>
    <dbReference type="NCBI Taxonomy" id="273677"/>
    <lineage>
        <taxon>Bacteria</taxon>
        <taxon>Bacillati</taxon>
        <taxon>Actinomycetota</taxon>
        <taxon>Actinomycetes</taxon>
        <taxon>Micrococcales</taxon>
        <taxon>Microbacteriaceae</taxon>
        <taxon>Microbacterium</taxon>
    </lineage>
</organism>
<dbReference type="EMBL" id="LSTV01000005">
    <property type="protein sequence ID" value="OAH49030.1"/>
    <property type="molecule type" value="Genomic_DNA"/>
</dbReference>
<evidence type="ECO:0000259" key="1">
    <source>
        <dbReference type="Pfam" id="PF25355"/>
    </source>
</evidence>
<evidence type="ECO:0000313" key="3">
    <source>
        <dbReference type="Proteomes" id="UP000076998"/>
    </source>
</evidence>
<accession>A0A177K6L8</accession>
<dbReference type="RefSeq" id="WP_064003803.1">
    <property type="nucleotide sequence ID" value="NZ_LSTV01000005.1"/>
</dbReference>
<sequence length="109" mass="12290">MGRFNYSSQVKTEVEDRALAHLQVVIGNKLRRGESFFFTWRDDASVGDGRRSVWIHPSADLDFKYYGSRAPAMNRTWLEKLAYAANSSGGLFVMSEPPEDPQTGTIESI</sequence>
<protein>
    <submittedName>
        <fullName evidence="2">ATP-dependent DNA ligase</fullName>
    </submittedName>
</protein>
<comment type="caution">
    <text evidence="2">The sequence shown here is derived from an EMBL/GenBank/DDBJ whole genome shotgun (WGS) entry which is preliminary data.</text>
</comment>
<keyword evidence="2" id="KW-0436">Ligase</keyword>
<dbReference type="OrthoDB" id="5123855at2"/>
<gene>
    <name evidence="2" type="ORF">AYL44_13570</name>
</gene>
<name>A0A177K6L8_9MICO</name>
<evidence type="ECO:0000313" key="2">
    <source>
        <dbReference type="EMBL" id="OAH49030.1"/>
    </source>
</evidence>
<dbReference type="AlphaFoldDB" id="A0A177K6L8"/>
<reference evidence="2 3" key="1">
    <citation type="submission" date="2016-02" db="EMBL/GenBank/DDBJ databases">
        <authorList>
            <person name="Wen L."/>
            <person name="He K."/>
            <person name="Yang H."/>
        </authorList>
    </citation>
    <scope>NUCLEOTIDE SEQUENCE [LARGE SCALE GENOMIC DNA]</scope>
    <source>
        <strain evidence="2 3">CD11_3</strain>
    </source>
</reference>
<dbReference type="Pfam" id="PF25355">
    <property type="entry name" value="DUF7882"/>
    <property type="match status" value="1"/>
</dbReference>
<proteinExistence type="predicted"/>
<dbReference type="InterPro" id="IPR057204">
    <property type="entry name" value="DUF7882"/>
</dbReference>
<feature type="domain" description="DUF7882" evidence="1">
    <location>
        <begin position="1"/>
        <end position="96"/>
    </location>
</feature>
<dbReference type="Proteomes" id="UP000076998">
    <property type="component" value="Unassembled WGS sequence"/>
</dbReference>